<dbReference type="Proteomes" id="UP001597182">
    <property type="component" value="Unassembled WGS sequence"/>
</dbReference>
<evidence type="ECO:0000259" key="1">
    <source>
        <dbReference type="SMART" id="SM00530"/>
    </source>
</evidence>
<dbReference type="RefSeq" id="WP_346092948.1">
    <property type="nucleotide sequence ID" value="NZ_BAABKS010000066.1"/>
</dbReference>
<evidence type="ECO:0000313" key="3">
    <source>
        <dbReference type="Proteomes" id="UP001597182"/>
    </source>
</evidence>
<protein>
    <submittedName>
        <fullName evidence="2">Helix-turn-helix domain-containing protein</fullName>
    </submittedName>
</protein>
<keyword evidence="3" id="KW-1185">Reference proteome</keyword>
<dbReference type="SMART" id="SM00530">
    <property type="entry name" value="HTH_XRE"/>
    <property type="match status" value="1"/>
</dbReference>
<dbReference type="SUPFAM" id="SSF47413">
    <property type="entry name" value="lambda repressor-like DNA-binding domains"/>
    <property type="match status" value="1"/>
</dbReference>
<feature type="domain" description="HTH cro/C1-type" evidence="1">
    <location>
        <begin position="5"/>
        <end position="61"/>
    </location>
</feature>
<dbReference type="Gene3D" id="1.10.260.40">
    <property type="entry name" value="lambda repressor-like DNA-binding domains"/>
    <property type="match status" value="1"/>
</dbReference>
<name>A0ABW3VSH1_9PSEU</name>
<dbReference type="CDD" id="cd00093">
    <property type="entry name" value="HTH_XRE"/>
    <property type="match status" value="1"/>
</dbReference>
<dbReference type="InterPro" id="IPR001387">
    <property type="entry name" value="Cro/C1-type_HTH"/>
</dbReference>
<dbReference type="InterPro" id="IPR010982">
    <property type="entry name" value="Lambda_DNA-bd_dom_sf"/>
</dbReference>
<reference evidence="3" key="1">
    <citation type="journal article" date="2019" name="Int. J. Syst. Evol. Microbiol.">
        <title>The Global Catalogue of Microorganisms (GCM) 10K type strain sequencing project: providing services to taxonomists for standard genome sequencing and annotation.</title>
        <authorList>
            <consortium name="The Broad Institute Genomics Platform"/>
            <consortium name="The Broad Institute Genome Sequencing Center for Infectious Disease"/>
            <person name="Wu L."/>
            <person name="Ma J."/>
        </authorList>
    </citation>
    <scope>NUCLEOTIDE SEQUENCE [LARGE SCALE GENOMIC DNA]</scope>
    <source>
        <strain evidence="3">CCUG 49018</strain>
    </source>
</reference>
<organism evidence="2 3">
    <name type="scientific">Pseudonocardia benzenivorans</name>
    <dbReference type="NCBI Taxonomy" id="228005"/>
    <lineage>
        <taxon>Bacteria</taxon>
        <taxon>Bacillati</taxon>
        <taxon>Actinomycetota</taxon>
        <taxon>Actinomycetes</taxon>
        <taxon>Pseudonocardiales</taxon>
        <taxon>Pseudonocardiaceae</taxon>
        <taxon>Pseudonocardia</taxon>
    </lineage>
</organism>
<evidence type="ECO:0000313" key="2">
    <source>
        <dbReference type="EMBL" id="MFD1238096.1"/>
    </source>
</evidence>
<proteinExistence type="predicted"/>
<comment type="caution">
    <text evidence="2">The sequence shown here is derived from an EMBL/GenBank/DDBJ whole genome shotgun (WGS) entry which is preliminary data.</text>
</comment>
<dbReference type="EMBL" id="JBHTMB010000333">
    <property type="protein sequence ID" value="MFD1238096.1"/>
    <property type="molecule type" value="Genomic_DNA"/>
</dbReference>
<gene>
    <name evidence="2" type="ORF">ACFQ34_32865</name>
</gene>
<sequence length="247" mass="27974">MANDRLRAAIDAAGLTIEQVSVRVDVDPKTVERWVYSDARRPHRTTRLRVAQLLRVEETHLWPADRRPSPAPAVAELVHLYPSRSAVPFPLWTDLIQNVSEAMDVLVFSGQFLVEQHNALPIVRTKASEGVRFRFIVGDHTSPAVIQRAAEEGTTGGLEGRIQMMRRYLQDVAGLPGVEVRTHGTILYNSIYRFDDHALINGHAFGSLAGQNPMMHIRRVHGGSLWEHYMRSFERVWEIADSEPVER</sequence>
<accession>A0ABW3VSH1</accession>